<keyword evidence="6" id="KW-1185">Reference proteome</keyword>
<accession>A0A8R7UWK4</accession>
<reference evidence="5" key="2">
    <citation type="submission" date="2018-03" db="EMBL/GenBank/DDBJ databases">
        <title>The Triticum urartu genome reveals the dynamic nature of wheat genome evolution.</title>
        <authorList>
            <person name="Ling H."/>
            <person name="Ma B."/>
            <person name="Shi X."/>
            <person name="Liu H."/>
            <person name="Dong L."/>
            <person name="Sun H."/>
            <person name="Cao Y."/>
            <person name="Gao Q."/>
            <person name="Zheng S."/>
            <person name="Li Y."/>
            <person name="Yu Y."/>
            <person name="Du H."/>
            <person name="Qi M."/>
            <person name="Li Y."/>
            <person name="Yu H."/>
            <person name="Cui Y."/>
            <person name="Wang N."/>
            <person name="Chen C."/>
            <person name="Wu H."/>
            <person name="Zhao Y."/>
            <person name="Zhang J."/>
            <person name="Li Y."/>
            <person name="Zhou W."/>
            <person name="Zhang B."/>
            <person name="Hu W."/>
            <person name="Eijk M."/>
            <person name="Tang J."/>
            <person name="Witsenboer H."/>
            <person name="Zhao S."/>
            <person name="Li Z."/>
            <person name="Zhang A."/>
            <person name="Wang D."/>
            <person name="Liang C."/>
        </authorList>
    </citation>
    <scope>NUCLEOTIDE SEQUENCE [LARGE SCALE GENOMIC DNA]</scope>
    <source>
        <strain evidence="5">cv. G1812</strain>
    </source>
</reference>
<dbReference type="InterPro" id="IPR027417">
    <property type="entry name" value="P-loop_NTPase"/>
</dbReference>
<dbReference type="InterPro" id="IPR042197">
    <property type="entry name" value="Apaf_helical"/>
</dbReference>
<evidence type="ECO:0000259" key="3">
    <source>
        <dbReference type="Pfam" id="PF00931"/>
    </source>
</evidence>
<dbReference type="SUPFAM" id="SSF52540">
    <property type="entry name" value="P-loop containing nucleoside triphosphate hydrolases"/>
    <property type="match status" value="1"/>
</dbReference>
<dbReference type="Gramene" id="TuG1812G0700000252.01.T01">
    <property type="protein sequence ID" value="TuG1812G0700000252.01.T01.cds389908"/>
    <property type="gene ID" value="TuG1812G0700000252.01"/>
</dbReference>
<name>A0A8R7UWK4_TRIUA</name>
<dbReference type="Gene3D" id="1.10.8.430">
    <property type="entry name" value="Helical domain of apoptotic protease-activating factors"/>
    <property type="match status" value="1"/>
</dbReference>
<dbReference type="Pfam" id="PF00931">
    <property type="entry name" value="NB-ARC"/>
    <property type="match status" value="1"/>
</dbReference>
<dbReference type="GO" id="GO:0042742">
    <property type="term" value="P:defense response to bacterium"/>
    <property type="evidence" value="ECO:0007669"/>
    <property type="project" value="UniProtKB-ARBA"/>
</dbReference>
<dbReference type="PANTHER" id="PTHR23155">
    <property type="entry name" value="DISEASE RESISTANCE PROTEIN RP"/>
    <property type="match status" value="1"/>
</dbReference>
<dbReference type="GO" id="GO:0002758">
    <property type="term" value="P:innate immune response-activating signaling pathway"/>
    <property type="evidence" value="ECO:0007669"/>
    <property type="project" value="UniProtKB-ARBA"/>
</dbReference>
<dbReference type="Proteomes" id="UP000015106">
    <property type="component" value="Chromosome 7"/>
</dbReference>
<dbReference type="PANTHER" id="PTHR23155:SF1219">
    <property type="entry name" value="OS08G0543500 PROTEIN"/>
    <property type="match status" value="1"/>
</dbReference>
<feature type="domain" description="Disease resistance protein winged helix" evidence="4">
    <location>
        <begin position="153"/>
        <end position="236"/>
    </location>
</feature>
<evidence type="ECO:0000313" key="6">
    <source>
        <dbReference type="Proteomes" id="UP000015106"/>
    </source>
</evidence>
<dbReference type="FunFam" id="1.10.8.430:FF:000003">
    <property type="entry name" value="Probable disease resistance protein At5g66910"/>
    <property type="match status" value="1"/>
</dbReference>
<reference evidence="5" key="3">
    <citation type="submission" date="2022-06" db="UniProtKB">
        <authorList>
            <consortium name="EnsemblPlants"/>
        </authorList>
    </citation>
    <scope>IDENTIFICATION</scope>
</reference>
<dbReference type="GO" id="GO:0043531">
    <property type="term" value="F:ADP binding"/>
    <property type="evidence" value="ECO:0007669"/>
    <property type="project" value="InterPro"/>
</dbReference>
<protein>
    <recommendedName>
        <fullName evidence="7">NB-ARC domain-containing protein</fullName>
    </recommendedName>
</protein>
<feature type="domain" description="NB-ARC" evidence="3">
    <location>
        <begin position="3"/>
        <end position="71"/>
    </location>
</feature>
<proteinExistence type="predicted"/>
<evidence type="ECO:0000256" key="1">
    <source>
        <dbReference type="ARBA" id="ARBA00022737"/>
    </source>
</evidence>
<dbReference type="InterPro" id="IPR036388">
    <property type="entry name" value="WH-like_DNA-bd_sf"/>
</dbReference>
<dbReference type="Pfam" id="PF23559">
    <property type="entry name" value="WHD_DRP"/>
    <property type="match status" value="1"/>
</dbReference>
<evidence type="ECO:0008006" key="7">
    <source>
        <dbReference type="Google" id="ProtNLM"/>
    </source>
</evidence>
<dbReference type="EnsemblPlants" id="TuG1812G0700000252.01.T01">
    <property type="protein sequence ID" value="TuG1812G0700000252.01.T01.cds389908"/>
    <property type="gene ID" value="TuG1812G0700000252.01"/>
</dbReference>
<evidence type="ECO:0000256" key="2">
    <source>
        <dbReference type="ARBA" id="ARBA00022821"/>
    </source>
</evidence>
<evidence type="ECO:0000313" key="5">
    <source>
        <dbReference type="EnsemblPlants" id="TuG1812G0700000252.01.T01.cds389908"/>
    </source>
</evidence>
<keyword evidence="1" id="KW-0677">Repeat</keyword>
<keyword evidence="2" id="KW-0611">Plant defense</keyword>
<dbReference type="AlphaFoldDB" id="A0A8R7UWK4"/>
<dbReference type="InterPro" id="IPR002182">
    <property type="entry name" value="NB-ARC"/>
</dbReference>
<dbReference type="FunFam" id="1.10.10.10:FF:000322">
    <property type="entry name" value="Probable disease resistance protein At1g63360"/>
    <property type="match status" value="1"/>
</dbReference>
<evidence type="ECO:0000259" key="4">
    <source>
        <dbReference type="Pfam" id="PF23559"/>
    </source>
</evidence>
<sequence>MEIWNEEKRIWEDELKRLLCSVGGQGSVIVVTCRSKQVASIMCTVKPHQLVFLTEEDSWELFSNKAFRNSLEQQAELVTIGRRIVSKCGGLPLALKIMGGLLGSKQKVHEWKAIEESNIGDNDGGKYEIMPILNLSYKHLPFEMKQCFAFCAVFSKDYEMEKDRLIQLWMANGYIQEEGTMDLTQKGEFIFDELVSRSFLQDKKVAVKSAIYLSFGHKTQYETIVCKMHDLMHDVAKDVTNECASIEELAQQKASLQDVYHMQMSKAELEQTSVLCKGR</sequence>
<reference evidence="6" key="1">
    <citation type="journal article" date="2013" name="Nature">
        <title>Draft genome of the wheat A-genome progenitor Triticum urartu.</title>
        <authorList>
            <person name="Ling H.Q."/>
            <person name="Zhao S."/>
            <person name="Liu D."/>
            <person name="Wang J."/>
            <person name="Sun H."/>
            <person name="Zhang C."/>
            <person name="Fan H."/>
            <person name="Li D."/>
            <person name="Dong L."/>
            <person name="Tao Y."/>
            <person name="Gao C."/>
            <person name="Wu H."/>
            <person name="Li Y."/>
            <person name="Cui Y."/>
            <person name="Guo X."/>
            <person name="Zheng S."/>
            <person name="Wang B."/>
            <person name="Yu K."/>
            <person name="Liang Q."/>
            <person name="Yang W."/>
            <person name="Lou X."/>
            <person name="Chen J."/>
            <person name="Feng M."/>
            <person name="Jian J."/>
            <person name="Zhang X."/>
            <person name="Luo G."/>
            <person name="Jiang Y."/>
            <person name="Liu J."/>
            <person name="Wang Z."/>
            <person name="Sha Y."/>
            <person name="Zhang B."/>
            <person name="Wu H."/>
            <person name="Tang D."/>
            <person name="Shen Q."/>
            <person name="Xue P."/>
            <person name="Zou S."/>
            <person name="Wang X."/>
            <person name="Liu X."/>
            <person name="Wang F."/>
            <person name="Yang Y."/>
            <person name="An X."/>
            <person name="Dong Z."/>
            <person name="Zhang K."/>
            <person name="Zhang X."/>
            <person name="Luo M.C."/>
            <person name="Dvorak J."/>
            <person name="Tong Y."/>
            <person name="Wang J."/>
            <person name="Yang H."/>
            <person name="Li Z."/>
            <person name="Wang D."/>
            <person name="Zhang A."/>
            <person name="Wang J."/>
        </authorList>
    </citation>
    <scope>NUCLEOTIDE SEQUENCE</scope>
    <source>
        <strain evidence="6">cv. G1812</strain>
    </source>
</reference>
<dbReference type="GO" id="GO:0009626">
    <property type="term" value="P:plant-type hypersensitive response"/>
    <property type="evidence" value="ECO:0007669"/>
    <property type="project" value="UniProtKB-ARBA"/>
</dbReference>
<dbReference type="InterPro" id="IPR044974">
    <property type="entry name" value="Disease_R_plants"/>
</dbReference>
<dbReference type="InterPro" id="IPR058922">
    <property type="entry name" value="WHD_DRP"/>
</dbReference>
<organism evidence="5 6">
    <name type="scientific">Triticum urartu</name>
    <name type="common">Red wild einkorn</name>
    <name type="synonym">Crithodium urartu</name>
    <dbReference type="NCBI Taxonomy" id="4572"/>
    <lineage>
        <taxon>Eukaryota</taxon>
        <taxon>Viridiplantae</taxon>
        <taxon>Streptophyta</taxon>
        <taxon>Embryophyta</taxon>
        <taxon>Tracheophyta</taxon>
        <taxon>Spermatophyta</taxon>
        <taxon>Magnoliopsida</taxon>
        <taxon>Liliopsida</taxon>
        <taxon>Poales</taxon>
        <taxon>Poaceae</taxon>
        <taxon>BOP clade</taxon>
        <taxon>Pooideae</taxon>
        <taxon>Triticodae</taxon>
        <taxon>Triticeae</taxon>
        <taxon>Triticinae</taxon>
        <taxon>Triticum</taxon>
    </lineage>
</organism>
<dbReference type="Gene3D" id="1.10.10.10">
    <property type="entry name" value="Winged helix-like DNA-binding domain superfamily/Winged helix DNA-binding domain"/>
    <property type="match status" value="1"/>
</dbReference>